<proteinExistence type="predicted"/>
<keyword evidence="2" id="KW-1185">Reference proteome</keyword>
<reference evidence="2" key="1">
    <citation type="journal article" date="2019" name="Int. J. Syst. Evol. Microbiol.">
        <title>The Global Catalogue of Microorganisms (GCM) 10K type strain sequencing project: providing services to taxonomists for standard genome sequencing and annotation.</title>
        <authorList>
            <consortium name="The Broad Institute Genomics Platform"/>
            <consortium name="The Broad Institute Genome Sequencing Center for Infectious Disease"/>
            <person name="Wu L."/>
            <person name="Ma J."/>
        </authorList>
    </citation>
    <scope>NUCLEOTIDE SEQUENCE [LARGE SCALE GENOMIC DNA]</scope>
    <source>
        <strain evidence="2">JCM 16221</strain>
    </source>
</reference>
<evidence type="ECO:0000313" key="1">
    <source>
        <dbReference type="EMBL" id="GAA2343029.1"/>
    </source>
</evidence>
<dbReference type="InterPro" id="IPR002155">
    <property type="entry name" value="Thiolase"/>
</dbReference>
<dbReference type="PANTHER" id="PTHR42870">
    <property type="entry name" value="ACETYL-COA C-ACETYLTRANSFERASE"/>
    <property type="match status" value="1"/>
</dbReference>
<protein>
    <submittedName>
        <fullName evidence="1">Thiolase domain-containing protein</fullName>
    </submittedName>
</protein>
<dbReference type="EMBL" id="BAAARA010000004">
    <property type="protein sequence ID" value="GAA2343029.1"/>
    <property type="molecule type" value="Genomic_DNA"/>
</dbReference>
<dbReference type="PANTHER" id="PTHR42870:SF1">
    <property type="entry name" value="NON-SPECIFIC LIPID-TRANSFER PROTEIN-LIKE 2"/>
    <property type="match status" value="1"/>
</dbReference>
<dbReference type="CDD" id="cd00829">
    <property type="entry name" value="SCP-x_thiolase"/>
    <property type="match status" value="1"/>
</dbReference>
<dbReference type="PIRSF" id="PIRSF000429">
    <property type="entry name" value="Ac-CoA_Ac_transf"/>
    <property type="match status" value="1"/>
</dbReference>
<name>A0ABP5T0T8_9PSEU</name>
<dbReference type="NCBIfam" id="NF005924">
    <property type="entry name" value="PRK07937.1"/>
    <property type="match status" value="1"/>
</dbReference>
<comment type="caution">
    <text evidence="1">The sequence shown here is derived from an EMBL/GenBank/DDBJ whole genome shotgun (WGS) entry which is preliminary data.</text>
</comment>
<organism evidence="1 2">
    <name type="scientific">Saccharopolyspora halophila</name>
    <dbReference type="NCBI Taxonomy" id="405551"/>
    <lineage>
        <taxon>Bacteria</taxon>
        <taxon>Bacillati</taxon>
        <taxon>Actinomycetota</taxon>
        <taxon>Actinomycetes</taxon>
        <taxon>Pseudonocardiales</taxon>
        <taxon>Pseudonocardiaceae</taxon>
        <taxon>Saccharopolyspora</taxon>
    </lineage>
</organism>
<sequence>MTDVAVVGFAQAPNVRNTAGTTNGVEMLVPIFHEVFERTGLSKHDIGFFCSGSSDYLAGRAFSFIAAVDAIGAVPPINESHVEMDAAWALYEAWVKIRTGEVDTALVYGFGKSSAGDLRRTLALQLDPYSVAPLWPDSVSIAGLQARMGLDAGDYTTREMAEVAVRNRAAAEDNPHAQFSGAADAEQLLGAPYVAEPLRAHDCAPITDGASVIVLAAGDRAREIHERPAWITGMQHRIESSSLGARDLRRSSSAESAGKALDIDGVEVAELHAPFTHQEILLRRALGLSEDVVVNPSGGVLCGNPMFAAGLSRIGEAAAQVHSGRAERALAHATSGPALQQNLVCAMEGRA</sequence>
<dbReference type="SUPFAM" id="SSF53901">
    <property type="entry name" value="Thiolase-like"/>
    <property type="match status" value="2"/>
</dbReference>
<dbReference type="RefSeq" id="WP_344129031.1">
    <property type="nucleotide sequence ID" value="NZ_BAAARA010000004.1"/>
</dbReference>
<gene>
    <name evidence="1" type="ORF">GCM10009854_19750</name>
</gene>
<dbReference type="Proteomes" id="UP001501218">
    <property type="component" value="Unassembled WGS sequence"/>
</dbReference>
<accession>A0ABP5T0T8</accession>
<dbReference type="Gene3D" id="3.40.47.10">
    <property type="match status" value="1"/>
</dbReference>
<evidence type="ECO:0000313" key="2">
    <source>
        <dbReference type="Proteomes" id="UP001501218"/>
    </source>
</evidence>
<dbReference type="InterPro" id="IPR016039">
    <property type="entry name" value="Thiolase-like"/>
</dbReference>